<sequence>MKIRKIAYKLHLWVGLLTGLIVFIVCLTGCVWAFKLNGWIDGKVSVASVTKTHGFMRPSVAVARSSAAVGERQPESVTYTPEGVVEVAFRDSSGVTSVSLDAAEGRILDVRHTPQHDIWSFIGEGHYSLWLPVSIGRPIVGYATLLFFLTLISGLVLWWPKNRRALRAALLPKWNAGTRLSRRLYDLHNVIGFYAAPPLIVIAMTGMVWAIDWWGDGVYALTSGGKSEVPWRLAQSDTTAVLSQKDGGGSSATFDITRADMLTDSLYRTMSSPRLMMVSLPDTADKTSALVVVAQRDRLVYYDADRMSFDRYTFKEITPEGAYHGRYADKGLADRLRRMNYDIHTGGIAGQGGRVIIFVASLFGMTLPWTGVALYINKRRKRNKHKDKTANKHITQHTP</sequence>
<proteinExistence type="predicted"/>
<reference evidence="4" key="2">
    <citation type="submission" date="2023-08" db="EMBL/GenBank/DDBJ databases">
        <title>Identification and characterization of horizontal gene transfer across gut microbiota members of farm animals based on homology search.</title>
        <authorList>
            <person name="Schwarzerova J."/>
            <person name="Nykrynova M."/>
            <person name="Jureckova K."/>
            <person name="Cejkova D."/>
            <person name="Rychlik I."/>
        </authorList>
    </citation>
    <scope>NUCLEOTIDE SEQUENCE</scope>
    <source>
        <strain evidence="4">ET15</strain>
        <strain evidence="3">ET37</strain>
    </source>
</reference>
<evidence type="ECO:0000313" key="3">
    <source>
        <dbReference type="EMBL" id="MDN0021820.1"/>
    </source>
</evidence>
<dbReference type="PANTHER" id="PTHR34219:SF3">
    <property type="entry name" value="BLL7967 PROTEIN"/>
    <property type="match status" value="1"/>
</dbReference>
<dbReference type="Pfam" id="PF03929">
    <property type="entry name" value="PepSY_TM"/>
    <property type="match status" value="1"/>
</dbReference>
<evidence type="ECO:0000313" key="6">
    <source>
        <dbReference type="Proteomes" id="UP001168478"/>
    </source>
</evidence>
<evidence type="ECO:0000256" key="1">
    <source>
        <dbReference type="SAM" id="MobiDB-lite"/>
    </source>
</evidence>
<dbReference type="AlphaFoldDB" id="A0AAW7JFK5"/>
<keyword evidence="2" id="KW-0812">Transmembrane</keyword>
<keyword evidence="5" id="KW-1185">Reference proteome</keyword>
<feature type="transmembrane region" description="Helical" evidence="2">
    <location>
        <begin position="139"/>
        <end position="159"/>
    </location>
</feature>
<keyword evidence="2" id="KW-1133">Transmembrane helix</keyword>
<dbReference type="RefSeq" id="WP_289824569.1">
    <property type="nucleotide sequence ID" value="NZ_JAUEIE010000001.1"/>
</dbReference>
<feature type="transmembrane region" description="Helical" evidence="2">
    <location>
        <begin position="12"/>
        <end position="34"/>
    </location>
</feature>
<evidence type="ECO:0000313" key="4">
    <source>
        <dbReference type="EMBL" id="MDN0024317.1"/>
    </source>
</evidence>
<dbReference type="InterPro" id="IPR005625">
    <property type="entry name" value="PepSY-ass_TM"/>
</dbReference>
<gene>
    <name evidence="3" type="ORF">QVN81_02100</name>
    <name evidence="4" type="ORF">QVN84_02095</name>
</gene>
<dbReference type="PANTHER" id="PTHR34219">
    <property type="entry name" value="IRON-REGULATED INNER MEMBRANE PROTEIN-RELATED"/>
    <property type="match status" value="1"/>
</dbReference>
<accession>A0AAW7JFK5</accession>
<name>A0AAW7JFK5_9BACT</name>
<keyword evidence="2" id="KW-0472">Membrane</keyword>
<protein>
    <submittedName>
        <fullName evidence="4">PepSY-associated TM helix domain-containing protein</fullName>
    </submittedName>
</protein>
<reference evidence="4" key="1">
    <citation type="submission" date="2023-06" db="EMBL/GenBank/DDBJ databases">
        <authorList>
            <person name="Zeman M."/>
            <person name="Kubasova T."/>
            <person name="Jahodarova E."/>
            <person name="Nykrynova M."/>
            <person name="Rychlik I."/>
        </authorList>
    </citation>
    <scope>NUCLEOTIDE SEQUENCE</scope>
    <source>
        <strain evidence="4">ET15</strain>
        <strain evidence="3">ET37</strain>
    </source>
</reference>
<evidence type="ECO:0000256" key="2">
    <source>
        <dbReference type="SAM" id="Phobius"/>
    </source>
</evidence>
<feature type="transmembrane region" description="Helical" evidence="2">
    <location>
        <begin position="355"/>
        <end position="376"/>
    </location>
</feature>
<feature type="region of interest" description="Disordered" evidence="1">
    <location>
        <begin position="380"/>
        <end position="399"/>
    </location>
</feature>
<dbReference type="EMBL" id="JAUEIE010000001">
    <property type="protein sequence ID" value="MDN0021820.1"/>
    <property type="molecule type" value="Genomic_DNA"/>
</dbReference>
<dbReference type="EMBL" id="JAUEIF010000001">
    <property type="protein sequence ID" value="MDN0024317.1"/>
    <property type="molecule type" value="Genomic_DNA"/>
</dbReference>
<evidence type="ECO:0000313" key="5">
    <source>
        <dbReference type="Proteomes" id="UP001167831"/>
    </source>
</evidence>
<comment type="caution">
    <text evidence="4">The sequence shown here is derived from an EMBL/GenBank/DDBJ whole genome shotgun (WGS) entry which is preliminary data.</text>
</comment>
<dbReference type="Proteomes" id="UP001168478">
    <property type="component" value="Unassembled WGS sequence"/>
</dbReference>
<dbReference type="Proteomes" id="UP001167831">
    <property type="component" value="Unassembled WGS sequence"/>
</dbReference>
<feature type="transmembrane region" description="Helical" evidence="2">
    <location>
        <begin position="191"/>
        <end position="211"/>
    </location>
</feature>
<organism evidence="4 6">
    <name type="scientific">Leyella lascolaii</name>
    <dbReference type="NCBI Taxonomy" id="1776379"/>
    <lineage>
        <taxon>Bacteria</taxon>
        <taxon>Pseudomonadati</taxon>
        <taxon>Bacteroidota</taxon>
        <taxon>Bacteroidia</taxon>
        <taxon>Bacteroidales</taxon>
        <taxon>Prevotellaceae</taxon>
        <taxon>Leyella</taxon>
    </lineage>
</organism>